<reference evidence="1 2" key="1">
    <citation type="journal article" date="2007" name="PLoS ONE">
        <title>Analysis of the neurotoxin complex genes in Clostridium botulinum A1-A4 and B1 strains: BoNT/A3, /Ba4 and /B1 clusters are located within plasmids.</title>
        <authorList>
            <person name="Smith T.J."/>
            <person name="Hill K.K."/>
            <person name="Foley B.T."/>
            <person name="Detter J.C."/>
            <person name="Munk A.C."/>
            <person name="Bruce D.C."/>
            <person name="Doggett N.A."/>
            <person name="Smith L.A."/>
            <person name="Marks J.D."/>
            <person name="Xie G."/>
            <person name="Brettin T.S."/>
        </authorList>
    </citation>
    <scope>NUCLEOTIDE SEQUENCE [LARGE SCALE GENOMIC DNA]</scope>
    <source>
        <strain evidence="2">657 / Type Ba4</strain>
    </source>
</reference>
<reference evidence="2" key="2">
    <citation type="submission" date="2008-05" db="EMBL/GenBank/DDBJ databases">
        <title>Genome sequence of Clostridium botulinum Ba4 strain 657.</title>
        <authorList>
            <person name="Shrivastava S."/>
            <person name="Brown J.L."/>
            <person name="Bruce D."/>
            <person name="Detter C."/>
            <person name="Munk C."/>
            <person name="Smith L.A."/>
            <person name="Smith T.J."/>
            <person name="Sutton G."/>
            <person name="Brettin T.S."/>
        </authorList>
    </citation>
    <scope>NUCLEOTIDE SEQUENCE [LARGE SCALE GENOMIC DNA]</scope>
    <source>
        <strain evidence="2">657 / Type Ba4</strain>
    </source>
</reference>
<dbReference type="Gene3D" id="3.90.1690.10">
    <property type="entry name" value="phage-related protein like domain"/>
    <property type="match status" value="1"/>
</dbReference>
<name>A0A3F2ZWL4_CLOB6</name>
<proteinExistence type="predicted"/>
<dbReference type="InterPro" id="IPR053738">
    <property type="entry name" value="Lambda_capsid_assembly"/>
</dbReference>
<dbReference type="Pfam" id="PF03864">
    <property type="entry name" value="Phage_cap_E"/>
    <property type="match status" value="1"/>
</dbReference>
<protein>
    <recommendedName>
        <fullName evidence="3">Major capsid protein</fullName>
    </recommendedName>
</protein>
<dbReference type="EMBL" id="CP001083">
    <property type="protein sequence ID" value="ACQ51747.1"/>
    <property type="molecule type" value="Genomic_DNA"/>
</dbReference>
<dbReference type="AlphaFoldDB" id="A0A3F2ZWL4"/>
<sequence>MPNLRDYINSKNIALYIKELPAEQTIDKALFPDKKISGTKLEMAKGAKKKPIALRMSTFDANTKMRALSADLNVKSTEIPFFKEGMGIDETTRRDLQNAIGANNENFINALLGQVFENYSNLIDGANIISKKMRSSVIQNGLLNFTSKDGDIVVEYGVPDNHREVLTGTDKWTNPDADIIGDIKAWQKVITNDQYAKPKTLLLTENTFDSTFLVNKAITNHIKNSNLNTSLILSQANYIQFVKEVMQLTVVFLEDATYIPSEGADPVPYYVDGKVTLMSGTTLGNTVYGTTPEEFDKQSGSSKLDTYMVDTGIAVTTMVKEDPVTVDTKVSVMPIVSFDRADEVFFATVY</sequence>
<dbReference type="Proteomes" id="UP000002333">
    <property type="component" value="Chromosome"/>
</dbReference>
<evidence type="ECO:0000313" key="2">
    <source>
        <dbReference type="Proteomes" id="UP000002333"/>
    </source>
</evidence>
<evidence type="ECO:0008006" key="3">
    <source>
        <dbReference type="Google" id="ProtNLM"/>
    </source>
</evidence>
<evidence type="ECO:0000313" key="1">
    <source>
        <dbReference type="EMBL" id="ACQ51747.1"/>
    </source>
</evidence>
<organism evidence="1 2">
    <name type="scientific">Clostridium botulinum (strain 657 / Type Ba4)</name>
    <dbReference type="NCBI Taxonomy" id="515621"/>
    <lineage>
        <taxon>Bacteria</taxon>
        <taxon>Bacillati</taxon>
        <taxon>Bacillota</taxon>
        <taxon>Clostridia</taxon>
        <taxon>Eubacteriales</taxon>
        <taxon>Clostridiaceae</taxon>
        <taxon>Clostridium</taxon>
    </lineage>
</organism>
<dbReference type="RefSeq" id="WP_012720469.1">
    <property type="nucleotide sequence ID" value="NC_012658.1"/>
</dbReference>
<accession>A0A3F2ZWL4</accession>
<dbReference type="KEGG" id="cbi:CLJ_B2527"/>
<gene>
    <name evidence="1" type="ordered locus">CLJ_B2527</name>
</gene>
<dbReference type="InterPro" id="IPR005564">
    <property type="entry name" value="Major_capsid_GpE"/>
</dbReference>